<evidence type="ECO:0008006" key="3">
    <source>
        <dbReference type="Google" id="ProtNLM"/>
    </source>
</evidence>
<dbReference type="Proteomes" id="UP000523601">
    <property type="component" value="Unassembled WGS sequence"/>
</dbReference>
<evidence type="ECO:0000313" key="1">
    <source>
        <dbReference type="EMBL" id="NVO26665.1"/>
    </source>
</evidence>
<reference evidence="1 2" key="1">
    <citation type="submission" date="2020-04" db="EMBL/GenBank/DDBJ databases">
        <title>Donghicola sp., a member of the Rhodobacteraceae family isolated from mangrove forest in Thailand.</title>
        <authorList>
            <person name="Charoenyingcharoen P."/>
            <person name="Yukphan P."/>
        </authorList>
    </citation>
    <scope>NUCLEOTIDE SEQUENCE [LARGE SCALE GENOMIC DNA]</scope>
    <source>
        <strain evidence="1 2">C2-DW-16</strain>
    </source>
</reference>
<gene>
    <name evidence="1" type="ORF">HJ526_04465</name>
</gene>
<comment type="caution">
    <text evidence="1">The sequence shown here is derived from an EMBL/GenBank/DDBJ whole genome shotgun (WGS) entry which is preliminary data.</text>
</comment>
<organism evidence="1 2">
    <name type="scientific">Donghicola mangrovi</name>
    <dbReference type="NCBI Taxonomy" id="2729614"/>
    <lineage>
        <taxon>Bacteria</taxon>
        <taxon>Pseudomonadati</taxon>
        <taxon>Pseudomonadota</taxon>
        <taxon>Alphaproteobacteria</taxon>
        <taxon>Rhodobacterales</taxon>
        <taxon>Roseobacteraceae</taxon>
        <taxon>Donghicola</taxon>
    </lineage>
</organism>
<sequence>MTGPLLRTFTGRTMQGAALAVGALITGASGAGAVQVAELEPAVLVGQSDLTAAEGGSPALLPLSLTVRPQGTVTLRLAGDAECRVTPEVLEFSPANWANPQTVSVIAIPDEAPEGPHFCQPTAQVDTADSAYQSAPAVLPRVAIRDDLVDRIAERLRAVLHKDFATTLRGHQSAFEGMLTSAVARLKRGQYGLRCGHSQAFDVKGHAEVKETSAGVRGAFGDEIYYCLGAERRIGTGRFSLSHSDMLGRQSLLTYTRQTEKQDARHLKGFFLGGYGSETAVEKLATGTISGVGASAGLYGVDRLRKVLMVSYYAALVAGRHSFDLGFDQTGGEIDARGHYDYGAGFGALALTGQRAAGPVVLHPKAGLYAAYGQAPKVDVTGRRSGMTSTGTVDIPEYRGMRSALEMGVEYERPAATQLDWQTTYWMAPSLYCQSDVVQGDLDCGSGLKLDLNLYGKADHTVWGLSIEAEADRKRRQRAMTLSRTLLLGAGTGQAVTSFGLDDRSKPKYGYELSLDF</sequence>
<dbReference type="EMBL" id="JABCJD010000001">
    <property type="protein sequence ID" value="NVO26665.1"/>
    <property type="molecule type" value="Genomic_DNA"/>
</dbReference>
<protein>
    <recommendedName>
        <fullName evidence="3">Autotransporter domain-containing protein</fullName>
    </recommendedName>
</protein>
<evidence type="ECO:0000313" key="2">
    <source>
        <dbReference type="Proteomes" id="UP000523601"/>
    </source>
</evidence>
<keyword evidence="2" id="KW-1185">Reference proteome</keyword>
<dbReference type="RefSeq" id="WP_176853036.1">
    <property type="nucleotide sequence ID" value="NZ_JABCJD010000001.1"/>
</dbReference>
<accession>A0ABX2PB13</accession>
<proteinExistence type="predicted"/>
<name>A0ABX2PB13_9RHOB</name>